<feature type="domain" description="HTH hxlR-type" evidence="4">
    <location>
        <begin position="28"/>
        <end position="126"/>
    </location>
</feature>
<proteinExistence type="predicted"/>
<dbReference type="InterPro" id="IPR036390">
    <property type="entry name" value="WH_DNA-bd_sf"/>
</dbReference>
<name>A0A1G5MH08_AFIMA</name>
<evidence type="ECO:0000256" key="2">
    <source>
        <dbReference type="ARBA" id="ARBA00023125"/>
    </source>
</evidence>
<dbReference type="GO" id="GO:0006355">
    <property type="term" value="P:regulation of DNA-templated transcription"/>
    <property type="evidence" value="ECO:0007669"/>
    <property type="project" value="UniProtKB-ARBA"/>
</dbReference>
<dbReference type="RefSeq" id="WP_171904363.1">
    <property type="nucleotide sequence ID" value="NZ_FMVW01000001.1"/>
</dbReference>
<gene>
    <name evidence="5" type="ORF">SAMN03080610_00644</name>
</gene>
<organism evidence="5 6">
    <name type="scientific">Afifella marina DSM 2698</name>
    <dbReference type="NCBI Taxonomy" id="1120955"/>
    <lineage>
        <taxon>Bacteria</taxon>
        <taxon>Pseudomonadati</taxon>
        <taxon>Pseudomonadota</taxon>
        <taxon>Alphaproteobacteria</taxon>
        <taxon>Hyphomicrobiales</taxon>
        <taxon>Afifellaceae</taxon>
        <taxon>Afifella</taxon>
    </lineage>
</organism>
<evidence type="ECO:0000313" key="6">
    <source>
        <dbReference type="Proteomes" id="UP000199347"/>
    </source>
</evidence>
<keyword evidence="3" id="KW-0804">Transcription</keyword>
<dbReference type="InterPro" id="IPR011991">
    <property type="entry name" value="ArsR-like_HTH"/>
</dbReference>
<dbReference type="InterPro" id="IPR002577">
    <property type="entry name" value="HTH_HxlR"/>
</dbReference>
<dbReference type="SUPFAM" id="SSF46785">
    <property type="entry name" value="Winged helix' DNA-binding domain"/>
    <property type="match status" value="1"/>
</dbReference>
<sequence length="136" mass="15191">MAQQLEPHRALGEKFESWMQFDFDATRCPVRNLLDHIGDRWSILILSALAGGPKRFSALARAVPDISKRMLTQTLRRLQSDGFIDRDVQPTVPPQVTYSLTPLGKSLAAPLLTLIDWAETNFASVVEARQKMAEAA</sequence>
<evidence type="ECO:0000259" key="4">
    <source>
        <dbReference type="PROSITE" id="PS51118"/>
    </source>
</evidence>
<dbReference type="InterPro" id="IPR036388">
    <property type="entry name" value="WH-like_DNA-bd_sf"/>
</dbReference>
<protein>
    <submittedName>
        <fullName evidence="5">Transcriptional regulator, HxlR family</fullName>
    </submittedName>
</protein>
<dbReference type="Pfam" id="PF01638">
    <property type="entry name" value="HxlR"/>
    <property type="match status" value="1"/>
</dbReference>
<accession>A0A1G5MH08</accession>
<dbReference type="PANTHER" id="PTHR33204:SF39">
    <property type="entry name" value="TRANSCRIPTIONAL REGULATORY PROTEIN"/>
    <property type="match status" value="1"/>
</dbReference>
<keyword evidence="1" id="KW-0805">Transcription regulation</keyword>
<dbReference type="EMBL" id="FMVW01000001">
    <property type="protein sequence ID" value="SCZ24094.1"/>
    <property type="molecule type" value="Genomic_DNA"/>
</dbReference>
<dbReference type="Proteomes" id="UP000199347">
    <property type="component" value="Unassembled WGS sequence"/>
</dbReference>
<dbReference type="GO" id="GO:0003677">
    <property type="term" value="F:DNA binding"/>
    <property type="evidence" value="ECO:0007669"/>
    <property type="project" value="UniProtKB-KW"/>
</dbReference>
<dbReference type="PROSITE" id="PS51118">
    <property type="entry name" value="HTH_HXLR"/>
    <property type="match status" value="1"/>
</dbReference>
<evidence type="ECO:0000313" key="5">
    <source>
        <dbReference type="EMBL" id="SCZ24094.1"/>
    </source>
</evidence>
<dbReference type="PANTHER" id="PTHR33204">
    <property type="entry name" value="TRANSCRIPTIONAL REGULATOR, MARR FAMILY"/>
    <property type="match status" value="1"/>
</dbReference>
<dbReference type="Gene3D" id="1.10.10.10">
    <property type="entry name" value="Winged helix-like DNA-binding domain superfamily/Winged helix DNA-binding domain"/>
    <property type="match status" value="1"/>
</dbReference>
<keyword evidence="2" id="KW-0238">DNA-binding</keyword>
<keyword evidence="6" id="KW-1185">Reference proteome</keyword>
<dbReference type="AlphaFoldDB" id="A0A1G5MH08"/>
<reference evidence="5 6" key="1">
    <citation type="submission" date="2016-10" db="EMBL/GenBank/DDBJ databases">
        <authorList>
            <person name="de Groot N.N."/>
        </authorList>
    </citation>
    <scope>NUCLEOTIDE SEQUENCE [LARGE SCALE GENOMIC DNA]</scope>
    <source>
        <strain evidence="5 6">DSM 2698</strain>
    </source>
</reference>
<dbReference type="CDD" id="cd00090">
    <property type="entry name" value="HTH_ARSR"/>
    <property type="match status" value="1"/>
</dbReference>
<evidence type="ECO:0000256" key="1">
    <source>
        <dbReference type="ARBA" id="ARBA00023015"/>
    </source>
</evidence>
<evidence type="ECO:0000256" key="3">
    <source>
        <dbReference type="ARBA" id="ARBA00023163"/>
    </source>
</evidence>